<feature type="compositionally biased region" description="Polar residues" evidence="1">
    <location>
        <begin position="1773"/>
        <end position="1785"/>
    </location>
</feature>
<feature type="compositionally biased region" description="Basic and acidic residues" evidence="1">
    <location>
        <begin position="872"/>
        <end position="890"/>
    </location>
</feature>
<feature type="domain" description="BTB" evidence="2">
    <location>
        <begin position="1277"/>
        <end position="1344"/>
    </location>
</feature>
<accession>A0A6J1T621</accession>
<feature type="region of interest" description="Disordered" evidence="1">
    <location>
        <begin position="764"/>
        <end position="796"/>
    </location>
</feature>
<feature type="compositionally biased region" description="Basic and acidic residues" evidence="1">
    <location>
        <begin position="840"/>
        <end position="850"/>
    </location>
</feature>
<feature type="compositionally biased region" description="Low complexity" evidence="1">
    <location>
        <begin position="2044"/>
        <end position="2063"/>
    </location>
</feature>
<reference evidence="4" key="1">
    <citation type="submission" date="2025-08" db="UniProtKB">
        <authorList>
            <consortium name="RefSeq"/>
        </authorList>
    </citation>
    <scope>IDENTIFICATION</scope>
    <source>
        <tissue evidence="4">Whole organism</tissue>
    </source>
</reference>
<gene>
    <name evidence="4" type="primary">LOC113211819</name>
</gene>
<dbReference type="InterPro" id="IPR000210">
    <property type="entry name" value="BTB/POZ_dom"/>
</dbReference>
<evidence type="ECO:0000256" key="1">
    <source>
        <dbReference type="SAM" id="MobiDB-lite"/>
    </source>
</evidence>
<feature type="compositionally biased region" description="Low complexity" evidence="1">
    <location>
        <begin position="1756"/>
        <end position="1765"/>
    </location>
</feature>
<feature type="compositionally biased region" description="Basic and acidic residues" evidence="1">
    <location>
        <begin position="1715"/>
        <end position="1736"/>
    </location>
</feature>
<feature type="compositionally biased region" description="Polar residues" evidence="1">
    <location>
        <begin position="851"/>
        <end position="860"/>
    </location>
</feature>
<dbReference type="InterPro" id="IPR011333">
    <property type="entry name" value="SKP1/BTB/POZ_sf"/>
</dbReference>
<dbReference type="GeneID" id="113211819"/>
<dbReference type="CDD" id="cd18490">
    <property type="entry name" value="BACK_BTBD8"/>
    <property type="match status" value="1"/>
</dbReference>
<feature type="compositionally biased region" description="Low complexity" evidence="1">
    <location>
        <begin position="1626"/>
        <end position="1636"/>
    </location>
</feature>
<keyword evidence="3" id="KW-1185">Reference proteome</keyword>
<dbReference type="PANTHER" id="PTHR22427">
    <property type="entry name" value="GH15728P"/>
    <property type="match status" value="1"/>
</dbReference>
<organism evidence="3 4">
    <name type="scientific">Frankliniella occidentalis</name>
    <name type="common">Western flower thrips</name>
    <name type="synonym">Euthrips occidentalis</name>
    <dbReference type="NCBI Taxonomy" id="133901"/>
    <lineage>
        <taxon>Eukaryota</taxon>
        <taxon>Metazoa</taxon>
        <taxon>Ecdysozoa</taxon>
        <taxon>Arthropoda</taxon>
        <taxon>Hexapoda</taxon>
        <taxon>Insecta</taxon>
        <taxon>Pterygota</taxon>
        <taxon>Neoptera</taxon>
        <taxon>Paraneoptera</taxon>
        <taxon>Thysanoptera</taxon>
        <taxon>Terebrantia</taxon>
        <taxon>Thripoidea</taxon>
        <taxon>Thripidae</taxon>
        <taxon>Frankliniella</taxon>
    </lineage>
</organism>
<feature type="region of interest" description="Disordered" evidence="1">
    <location>
        <begin position="678"/>
        <end position="697"/>
    </location>
</feature>
<dbReference type="PROSITE" id="PS50097">
    <property type="entry name" value="BTB"/>
    <property type="match status" value="1"/>
</dbReference>
<feature type="region of interest" description="Disordered" evidence="1">
    <location>
        <begin position="1999"/>
        <end position="2076"/>
    </location>
</feature>
<feature type="compositionally biased region" description="Polar residues" evidence="1">
    <location>
        <begin position="1654"/>
        <end position="1665"/>
    </location>
</feature>
<protein>
    <submittedName>
        <fullName evidence="4">Uncharacterized protein LOC113211819</fullName>
    </submittedName>
</protein>
<dbReference type="Pfam" id="PF00651">
    <property type="entry name" value="BTB"/>
    <property type="match status" value="1"/>
</dbReference>
<dbReference type="RefSeq" id="XP_026286096.1">
    <property type="nucleotide sequence ID" value="XM_026430311.2"/>
</dbReference>
<dbReference type="CDD" id="cd18286">
    <property type="entry name" value="BTB2_POZ_BTBD8"/>
    <property type="match status" value="1"/>
</dbReference>
<feature type="compositionally biased region" description="Low complexity" evidence="1">
    <location>
        <begin position="891"/>
        <end position="907"/>
    </location>
</feature>
<feature type="region of interest" description="Disordered" evidence="1">
    <location>
        <begin position="717"/>
        <end position="751"/>
    </location>
</feature>
<feature type="region of interest" description="Disordered" evidence="1">
    <location>
        <begin position="840"/>
        <end position="911"/>
    </location>
</feature>
<evidence type="ECO:0000313" key="3">
    <source>
        <dbReference type="Proteomes" id="UP000504606"/>
    </source>
</evidence>
<dbReference type="PANTHER" id="PTHR22427:SF7">
    <property type="entry name" value="GH15728P"/>
    <property type="match status" value="1"/>
</dbReference>
<feature type="region of interest" description="Disordered" evidence="1">
    <location>
        <begin position="1023"/>
        <end position="1073"/>
    </location>
</feature>
<name>A0A6J1T621_FRAOC</name>
<evidence type="ECO:0000313" key="4">
    <source>
        <dbReference type="RefSeq" id="XP_026286096.1"/>
    </source>
</evidence>
<proteinExistence type="predicted"/>
<dbReference type="SMART" id="SM00225">
    <property type="entry name" value="BTB"/>
    <property type="match status" value="1"/>
</dbReference>
<feature type="compositionally biased region" description="Polar residues" evidence="1">
    <location>
        <begin position="1792"/>
        <end position="1802"/>
    </location>
</feature>
<dbReference type="SUPFAM" id="SSF54695">
    <property type="entry name" value="POZ domain"/>
    <property type="match status" value="1"/>
</dbReference>
<feature type="compositionally biased region" description="Polar residues" evidence="1">
    <location>
        <begin position="1023"/>
        <end position="1069"/>
    </location>
</feature>
<dbReference type="Gene3D" id="3.30.710.10">
    <property type="entry name" value="Potassium Channel Kv1.1, Chain A"/>
    <property type="match status" value="2"/>
</dbReference>
<dbReference type="Pfam" id="PF26017">
    <property type="entry name" value="BACK_BTBD8"/>
    <property type="match status" value="1"/>
</dbReference>
<evidence type="ECO:0000259" key="2">
    <source>
        <dbReference type="PROSITE" id="PS50097"/>
    </source>
</evidence>
<feature type="region of interest" description="Disordered" evidence="1">
    <location>
        <begin position="1614"/>
        <end position="1636"/>
    </location>
</feature>
<feature type="region of interest" description="Disordered" evidence="1">
    <location>
        <begin position="1648"/>
        <end position="1811"/>
    </location>
</feature>
<dbReference type="KEGG" id="foc:113211819"/>
<dbReference type="Proteomes" id="UP000504606">
    <property type="component" value="Unplaced"/>
</dbReference>
<dbReference type="OrthoDB" id="409642at2759"/>
<sequence>MAADGVQKICDFELKRLTKKLQQNLRSDITRIYTSSIFCDLEIELGNKTLLVNCCILQARAKAFYSQLCSLFKLHSNGFELDSNATEEIKSLVRDIYEEDDLKEVESFVVQYLQNIALSPDFDQYTTPLSSPLKIDPEGNDFPSNRETYPSYYSIVPLDWERELAEQDFLIESFQSIQRKEECKSKAKSHRSSFKKLSLPKREENRKNLLKLKKAIEEDIALLQEEHSFPRHKSDKQKLKPIKCILNPLNTLELVETRNEFGFFDAEDSCNPCNDSLIDFQRGMSEKSKMSSNVETGPDSGLATSAEDIPLDHESGLEISKSISSSVSSDCCVWDSSATPHQSSMTSWVDKAPHEDNSCVQSDFVDRVLQELVGKSQQVQDNNPGDYSIECQGVVNTPKHGFFIDASSLLDETEIHAQTSASVQDPDALQMPSGNIIAPSDEILCGIPRLLGNVTIGPLRSCERAEHSVENSESNSAAVSQPEVLQDFDSESPDNCSDQYEQASELGNLKAGDEKPPSLIRSNTFELETEDDRLAMLRQEYERRQGSLIFQRHVSHSSGPLSDVGSDNDLNQHCTSLILPETDPTIGAASMSLFPTHVVDEEIQTPDSLNSDLLEANNQDKLEIEKTEECGHVALLAGNDTLNQNVFKKSTGTLPLDLANEVSSPLFTRRKIEDAPILSGAAPPLSPGKKHEKKAKGPLTASFSSAWVVDISDITNSPESRRRKDSSLGSSELQAYESKDGNPSSDSKSLSSSLGFFVDLNNPTTPYHDTEYGGPQSIERNKMSRQSSESGKSEKQNACEFFVDLKSPCKTEKHSLTTSEESQSTEKKLFSMFIDIGENVRPKTKPELTSRSRTPLSPFSTKRRNLAQGTEVRSEDVNGKQHGHDAEERGSSSLTSISGVSSQQSDSLPEAEPKKNSFFIFIDSEQSSGIQKGSFVPRVSVNHTLSNGKEKIVPRKHVRANSISSIKKCPTTNTGTPLALSSSSKHVSSLSLQNVEMSIDTHEIAKPMFASCHVSLPLNESNGEMLSQSQEVENSDFSSQLTTGSNESSACSLETYSVHTPEQSSATDEFSSERKDLCQSYRPLKENNHEDNLVHNPKCFKEFSTVNRGTLSERTSSKSEGALKTESKNTKSFVRLSDLDKEPISLSKQNDTSAVSHRMSRSIPETSWIEKKSLMSHSTGGGSAVMSSSSRSLSRLFPHLSMCSVNFGLRKTSSNCSPLTEDMDAMRSSQFSDMSSMQSSAGLEYSTESTDISSDRGSPSTQLGDDLLKMFLEEINTDVIVEVGGRRIKAHKCILSSRCQYFAAILSGGWVESAGNVISLQGFSYTVVHFALCHIYCGTGTIPDQISIVELASLADMLSLEGLKDVIMYTLKVKYCHFFHKPCAVCSVGVLECLPLAAAYGLDDIYRKSLRWITKYFVRIWPTKTFTTLPRELVEKCYQQHVIHMTVDNVMETILCCDKLLSTIPTVRWAEPVFVLTSRLMETCIKYMSDNFCSVLTSDYFLALGREVPWNVSRFQENLVTACERMPPDQSCRSYSQLCSVLSVVERPNPPLEMTWHPNFIELLVQLRDLSERTLIRQAARAARTPGWGQMPTELRRKIQDSACLVLTPADHASSRYKRNASEGMRQSSQRSSYSRNIDLHQVKMAMVQHARRSNSNEQHHTISSVVVRKNAPSDRSNIVSRRSVPVVNNKPPEKSNSVPPQGRPKTWPAQVKSRYLEKRPNHSKESVEAQERNKQLDAPIPQRRVQGPAKGMLISSSDSSRNSSPAMKRSSHLSGNNEKSTDVTSRGRAVTNPSHYHTSQSSKEDKISTSADTLSKHVLPLNVKNQTEISKSLSVSRKTKDSLSAELLSNDVCAKLEVVNSLTSSTLGTQSQSISMSNDSLATVSSCDDVQLVSHPEKKQKSKSSMTMKSSLAQNIAASRTNVVKKSEANSQRIMLANKKASPSVALRKLPGAASKTSESNVVASSSSLMSKRSISHMANSKSPVLSSTGSRLAIPLRTSRSVSSVPDKGYTKANSSSDGLLSRRSMGRDPPRSGTSAVSSKRASTGSSVLSSSSLAGRASTFKGNKSFPCESKNSNFKNNVKVNGDNCAVSSVHPTVGPRSGTFLKDEPSMLKTPVPVIENN</sequence>
<dbReference type="InterPro" id="IPR043225">
    <property type="entry name" value="BACK_BTBD8"/>
</dbReference>